<dbReference type="CDD" id="cd05117">
    <property type="entry name" value="STKc_CAMK"/>
    <property type="match status" value="1"/>
</dbReference>
<evidence type="ECO:0000256" key="5">
    <source>
        <dbReference type="ARBA" id="ARBA00022777"/>
    </source>
</evidence>
<protein>
    <recommendedName>
        <fullName evidence="13">Protein kinase domain-containing protein</fullName>
    </recommendedName>
</protein>
<name>A0A8S1QEQ5_PARPR</name>
<dbReference type="SMART" id="SM00220">
    <property type="entry name" value="S_TKc"/>
    <property type="match status" value="1"/>
</dbReference>
<dbReference type="InterPro" id="IPR017441">
    <property type="entry name" value="Protein_kinase_ATP_BS"/>
</dbReference>
<evidence type="ECO:0000256" key="7">
    <source>
        <dbReference type="ARBA" id="ARBA00024334"/>
    </source>
</evidence>
<keyword evidence="5" id="KW-0418">Kinase</keyword>
<dbReference type="Proteomes" id="UP000688137">
    <property type="component" value="Unassembled WGS sequence"/>
</dbReference>
<dbReference type="PROSITE" id="PS00108">
    <property type="entry name" value="PROTEIN_KINASE_ST"/>
    <property type="match status" value="1"/>
</dbReference>
<dbReference type="FunFam" id="3.30.200.20:FF:000634">
    <property type="entry name" value="Calcium-dependent protein kinase, putative"/>
    <property type="match status" value="1"/>
</dbReference>
<organism evidence="11 12">
    <name type="scientific">Paramecium primaurelia</name>
    <dbReference type="NCBI Taxonomy" id="5886"/>
    <lineage>
        <taxon>Eukaryota</taxon>
        <taxon>Sar</taxon>
        <taxon>Alveolata</taxon>
        <taxon>Ciliophora</taxon>
        <taxon>Intramacronucleata</taxon>
        <taxon>Oligohymenophorea</taxon>
        <taxon>Peniculida</taxon>
        <taxon>Parameciidae</taxon>
        <taxon>Paramecium</taxon>
    </lineage>
</organism>
<dbReference type="GO" id="GO:0005524">
    <property type="term" value="F:ATP binding"/>
    <property type="evidence" value="ECO:0007669"/>
    <property type="project" value="UniProtKB-UniRule"/>
</dbReference>
<evidence type="ECO:0000313" key="11">
    <source>
        <dbReference type="EMBL" id="CAD8113714.1"/>
    </source>
</evidence>
<evidence type="ECO:0000256" key="8">
    <source>
        <dbReference type="PROSITE-ProRule" id="PRU10141"/>
    </source>
</evidence>
<evidence type="ECO:0000256" key="6">
    <source>
        <dbReference type="ARBA" id="ARBA00022840"/>
    </source>
</evidence>
<gene>
    <name evidence="11" type="ORF">PPRIM_AZ9-3.1.T1560070</name>
</gene>
<dbReference type="InterPro" id="IPR008271">
    <property type="entry name" value="Ser/Thr_kinase_AS"/>
</dbReference>
<dbReference type="GO" id="GO:0004674">
    <property type="term" value="F:protein serine/threonine kinase activity"/>
    <property type="evidence" value="ECO:0007669"/>
    <property type="project" value="UniProtKB-KW"/>
</dbReference>
<dbReference type="PANTHER" id="PTHR24349">
    <property type="entry name" value="SERINE/THREONINE-PROTEIN KINASE"/>
    <property type="match status" value="1"/>
</dbReference>
<dbReference type="PROSITE" id="PS00107">
    <property type="entry name" value="PROTEIN_KINASE_ATP"/>
    <property type="match status" value="1"/>
</dbReference>
<evidence type="ECO:0008006" key="13">
    <source>
        <dbReference type="Google" id="ProtNLM"/>
    </source>
</evidence>
<dbReference type="FunFam" id="1.10.510.10:FF:000726">
    <property type="entry name" value="Calcium-dependent protein kinase, putative"/>
    <property type="match status" value="1"/>
</dbReference>
<dbReference type="EMBL" id="CAJJDM010000161">
    <property type="protein sequence ID" value="CAD8113714.1"/>
    <property type="molecule type" value="Genomic_DNA"/>
</dbReference>
<keyword evidence="12" id="KW-1185">Reference proteome</keyword>
<feature type="domain" description="EF-hand" evidence="10">
    <location>
        <begin position="347"/>
        <end position="382"/>
    </location>
</feature>
<accession>A0A8S1QEQ5</accession>
<dbReference type="InterPro" id="IPR002048">
    <property type="entry name" value="EF_hand_dom"/>
</dbReference>
<comment type="similarity">
    <text evidence="7">Belongs to the protein kinase superfamily. Ser/Thr protein kinase family. CDPK subfamily.</text>
</comment>
<dbReference type="Pfam" id="PF00069">
    <property type="entry name" value="Pkinase"/>
    <property type="match status" value="1"/>
</dbReference>
<dbReference type="PROSITE" id="PS50011">
    <property type="entry name" value="PROTEIN_KINASE_DOM"/>
    <property type="match status" value="1"/>
</dbReference>
<evidence type="ECO:0000256" key="3">
    <source>
        <dbReference type="ARBA" id="ARBA00022679"/>
    </source>
</evidence>
<evidence type="ECO:0000259" key="10">
    <source>
        <dbReference type="PROSITE" id="PS50222"/>
    </source>
</evidence>
<dbReference type="InterPro" id="IPR018247">
    <property type="entry name" value="EF_Hand_1_Ca_BS"/>
</dbReference>
<comment type="caution">
    <text evidence="11">The sequence shown here is derived from an EMBL/GenBank/DDBJ whole genome shotgun (WGS) entry which is preliminary data.</text>
</comment>
<evidence type="ECO:0000256" key="1">
    <source>
        <dbReference type="ARBA" id="ARBA00001946"/>
    </source>
</evidence>
<dbReference type="PROSITE" id="PS50222">
    <property type="entry name" value="EF_HAND_2"/>
    <property type="match status" value="1"/>
</dbReference>
<dbReference type="InterPro" id="IPR000719">
    <property type="entry name" value="Prot_kinase_dom"/>
</dbReference>
<keyword evidence="2" id="KW-0723">Serine/threonine-protein kinase</keyword>
<feature type="domain" description="Protein kinase" evidence="9">
    <location>
        <begin position="30"/>
        <end position="294"/>
    </location>
</feature>
<dbReference type="InterPro" id="IPR050205">
    <property type="entry name" value="CDPK_Ser/Thr_kinases"/>
</dbReference>
<proteinExistence type="inferred from homology"/>
<evidence type="ECO:0000256" key="4">
    <source>
        <dbReference type="ARBA" id="ARBA00022741"/>
    </source>
</evidence>
<sequence length="517" mass="60870">MGSCSSNVRQKVQKNSEIRQFSQLDIRHFYKLGQVIGRGNFATVQIGYKIDQDKNGFKGKCYAIKCIDKQRISVEQIQRELEILSRLDHPNIIRVYEEYEDLNHFYFVMEYCKGGELLQQILNHGPLSERMTQIIMRQLFSAVGYLHERGIIHRDLKPENLMLANADGEFDIRIIDFGLSKREQIIKKPQQQRSKCRHQTKVGTPIYVAPEVLKGVYSETCDEWSLGCIMYVLLFGEPPFSGQNIHQLEQQINKPNLKFKLNISNECQDLITKLLEPNPNKRITCLQALKHTWMIRDSNQYRMLTTMQSEENSLEIERIIELLRQYSESTQFKKEALKILLSQLTDLQQKHLKMKFEELDRDNSGTIQEIEFQEFLEQQGKTLLLKQLPIEKFSKNDQGFYISYTDFMAALLNQPFYLSQDRLDNLFIWYDVKHRQYISKNDYGNAMSRRGLVISKEKIEGIFQELNLGLIRYDQFKQVMTYNSIKQRNRIISENKQKNGLKFIKMIPCVGDDCKFL</sequence>
<keyword evidence="4 8" id="KW-0547">Nucleotide-binding</keyword>
<feature type="binding site" evidence="8">
    <location>
        <position position="65"/>
    </location>
    <ligand>
        <name>ATP</name>
        <dbReference type="ChEBI" id="CHEBI:30616"/>
    </ligand>
</feature>
<evidence type="ECO:0000313" key="12">
    <source>
        <dbReference type="Proteomes" id="UP000688137"/>
    </source>
</evidence>
<evidence type="ECO:0000256" key="2">
    <source>
        <dbReference type="ARBA" id="ARBA00022527"/>
    </source>
</evidence>
<reference evidence="11" key="1">
    <citation type="submission" date="2021-01" db="EMBL/GenBank/DDBJ databases">
        <authorList>
            <consortium name="Genoscope - CEA"/>
            <person name="William W."/>
        </authorList>
    </citation>
    <scope>NUCLEOTIDE SEQUENCE</scope>
</reference>
<dbReference type="GO" id="GO:0005509">
    <property type="term" value="F:calcium ion binding"/>
    <property type="evidence" value="ECO:0007669"/>
    <property type="project" value="InterPro"/>
</dbReference>
<dbReference type="OMA" id="AWFHGDI"/>
<dbReference type="PROSITE" id="PS00018">
    <property type="entry name" value="EF_HAND_1"/>
    <property type="match status" value="1"/>
</dbReference>
<evidence type="ECO:0000259" key="9">
    <source>
        <dbReference type="PROSITE" id="PS50011"/>
    </source>
</evidence>
<comment type="cofactor">
    <cofactor evidence="1">
        <name>Mg(2+)</name>
        <dbReference type="ChEBI" id="CHEBI:18420"/>
    </cofactor>
</comment>
<keyword evidence="3" id="KW-0808">Transferase</keyword>
<keyword evidence="6 8" id="KW-0067">ATP-binding</keyword>
<dbReference type="AlphaFoldDB" id="A0A8S1QEQ5"/>